<gene>
    <name evidence="1" type="ORF">DXB31_06185</name>
</gene>
<proteinExistence type="predicted"/>
<organism evidence="1 2">
    <name type="scientific">Thomasclavelia spiroformis</name>
    <dbReference type="NCBI Taxonomy" id="29348"/>
    <lineage>
        <taxon>Bacteria</taxon>
        <taxon>Bacillati</taxon>
        <taxon>Bacillota</taxon>
        <taxon>Erysipelotrichia</taxon>
        <taxon>Erysipelotrichales</taxon>
        <taxon>Coprobacillaceae</taxon>
        <taxon>Thomasclavelia</taxon>
    </lineage>
</organism>
<sequence length="48" mass="5507">MISNKEISKGKCDIILKAKGDFTLYIFEFKYTKNNHDNLDVLASKAIK</sequence>
<dbReference type="Proteomes" id="UP000261087">
    <property type="component" value="Unassembled WGS sequence"/>
</dbReference>
<dbReference type="Pfam" id="PF08011">
    <property type="entry name" value="PDDEXK_9"/>
    <property type="match status" value="1"/>
</dbReference>
<dbReference type="InterPro" id="IPR012547">
    <property type="entry name" value="PDDEXK_9"/>
</dbReference>
<dbReference type="EMBL" id="QSVF01000012">
    <property type="protein sequence ID" value="RGO09970.1"/>
    <property type="molecule type" value="Genomic_DNA"/>
</dbReference>
<comment type="caution">
    <text evidence="1">The sequence shown here is derived from an EMBL/GenBank/DDBJ whole genome shotgun (WGS) entry which is preliminary data.</text>
</comment>
<evidence type="ECO:0000313" key="1">
    <source>
        <dbReference type="EMBL" id="RGO09970.1"/>
    </source>
</evidence>
<name>A0A3E5FQ47_9FIRM</name>
<reference evidence="1 2" key="1">
    <citation type="submission" date="2018-08" db="EMBL/GenBank/DDBJ databases">
        <title>A genome reference for cultivated species of the human gut microbiota.</title>
        <authorList>
            <person name="Zou Y."/>
            <person name="Xue W."/>
            <person name="Luo G."/>
        </authorList>
    </citation>
    <scope>NUCLEOTIDE SEQUENCE [LARGE SCALE GENOMIC DNA]</scope>
    <source>
        <strain evidence="1 2">OM02-6</strain>
    </source>
</reference>
<dbReference type="RefSeq" id="WP_117604918.1">
    <property type="nucleotide sequence ID" value="NZ_CAUWNQ010000085.1"/>
</dbReference>
<evidence type="ECO:0000313" key="2">
    <source>
        <dbReference type="Proteomes" id="UP000261087"/>
    </source>
</evidence>
<protein>
    <submittedName>
        <fullName evidence="1">Uncharacterized protein</fullName>
    </submittedName>
</protein>
<accession>A0A3E5FQ47</accession>
<dbReference type="AlphaFoldDB" id="A0A3E5FQ47"/>